<accession>A0A0K2CNH2</accession>
<gene>
    <name evidence="1" type="ORF">JENST_119</name>
</gene>
<reference evidence="1 2" key="1">
    <citation type="journal article" date="2015" name="Genome Announc.">
        <title>Genome Sequences of Five Additional Brevibacillus laterosporus Bacteriophages.</title>
        <authorList>
            <person name="Merrill B.D."/>
            <person name="Berg J.A."/>
            <person name="Graves K.A."/>
            <person name="Ward A.T."/>
            <person name="Hilton J.A."/>
            <person name="Wake B.N."/>
            <person name="Grose J.H."/>
            <person name="Breakwell D.P."/>
            <person name="Burnett S.H."/>
        </authorList>
    </citation>
    <scope>NUCLEOTIDE SEQUENCE [LARGE SCALE GENOMIC DNA]</scope>
</reference>
<evidence type="ECO:0000313" key="1">
    <source>
        <dbReference type="EMBL" id="ALA07248.1"/>
    </source>
</evidence>
<proteinExistence type="predicted"/>
<keyword evidence="2" id="KW-1185">Reference proteome</keyword>
<dbReference type="RefSeq" id="YP_009199180.1">
    <property type="nucleotide sequence ID" value="NC_028805.1"/>
</dbReference>
<dbReference type="OrthoDB" id="40796at10239"/>
<sequence>MYFKVVKATELDGITIKDSDLQEQANQTGVTKRIGLIVGDIQSIADLTEGRRLIVYDPEDEIHAFLTTRITEVTNGEQIQVKTLNTIYFLERVEA</sequence>
<dbReference type="GeneID" id="26626067"/>
<dbReference type="Proteomes" id="UP000208104">
    <property type="component" value="Segment"/>
</dbReference>
<dbReference type="EMBL" id="KT151955">
    <property type="protein sequence ID" value="ALA07248.1"/>
    <property type="molecule type" value="Genomic_DNA"/>
</dbReference>
<dbReference type="KEGG" id="vg:26626067"/>
<protein>
    <submittedName>
        <fullName evidence="1">Uncharacterized protein</fullName>
    </submittedName>
</protein>
<evidence type="ECO:0000313" key="2">
    <source>
        <dbReference type="Proteomes" id="UP000208104"/>
    </source>
</evidence>
<name>A0A0K2CNH2_9CAUD</name>
<organism evidence="1 2">
    <name type="scientific">Brevibacillus phage Jenst</name>
    <dbReference type="NCBI Taxonomy" id="1691954"/>
    <lineage>
        <taxon>Viruses</taxon>
        <taxon>Duplodnaviria</taxon>
        <taxon>Heunggongvirae</taxon>
        <taxon>Uroviricota</taxon>
        <taxon>Caudoviricetes</taxon>
        <taxon>Jenstvirus</taxon>
        <taxon>Jenstvirus jenst</taxon>
    </lineage>
</organism>